<dbReference type="AlphaFoldDB" id="A0A1G1VLT9"/>
<evidence type="ECO:0000256" key="1">
    <source>
        <dbReference type="ARBA" id="ARBA00010618"/>
    </source>
</evidence>
<feature type="compositionally biased region" description="Basic and acidic residues" evidence="6">
    <location>
        <begin position="1"/>
        <end position="19"/>
    </location>
</feature>
<comment type="function">
    <text evidence="5">One of the proteins that surrounds the polypeptide exit tunnel on the outside of the subunit.</text>
</comment>
<evidence type="ECO:0000313" key="8">
    <source>
        <dbReference type="EMBL" id="OGY16360.1"/>
    </source>
</evidence>
<keyword evidence="5" id="KW-0694">RNA-binding</keyword>
<reference evidence="8 9" key="1">
    <citation type="journal article" date="2016" name="Nat. Commun.">
        <title>Thousands of microbial genomes shed light on interconnected biogeochemical processes in an aquifer system.</title>
        <authorList>
            <person name="Anantharaman K."/>
            <person name="Brown C.T."/>
            <person name="Hug L.A."/>
            <person name="Sharon I."/>
            <person name="Castelle C.J."/>
            <person name="Probst A.J."/>
            <person name="Thomas B.C."/>
            <person name="Singh A."/>
            <person name="Wilkins M.J."/>
            <person name="Karaoz U."/>
            <person name="Brodie E.L."/>
            <person name="Williams K.H."/>
            <person name="Hubbard S.S."/>
            <person name="Banfield J.F."/>
        </authorList>
    </citation>
    <scope>NUCLEOTIDE SEQUENCE [LARGE SCALE GENOMIC DNA]</scope>
</reference>
<dbReference type="SUPFAM" id="SSF50104">
    <property type="entry name" value="Translation proteins SH3-like domain"/>
    <property type="match status" value="1"/>
</dbReference>
<dbReference type="SMART" id="SM00739">
    <property type="entry name" value="KOW"/>
    <property type="match status" value="1"/>
</dbReference>
<proteinExistence type="inferred from homology"/>
<name>A0A1G1VLT9_9BACT</name>
<keyword evidence="3 5" id="KW-0687">Ribonucleoprotein</keyword>
<dbReference type="InterPro" id="IPR057264">
    <property type="entry name" value="Ribosomal_uL24_C"/>
</dbReference>
<dbReference type="GO" id="GO:0019843">
    <property type="term" value="F:rRNA binding"/>
    <property type="evidence" value="ECO:0007669"/>
    <property type="project" value="UniProtKB-UniRule"/>
</dbReference>
<dbReference type="PANTHER" id="PTHR12903">
    <property type="entry name" value="MITOCHONDRIAL RIBOSOMAL PROTEIN L24"/>
    <property type="match status" value="1"/>
</dbReference>
<dbReference type="GO" id="GO:1990904">
    <property type="term" value="C:ribonucleoprotein complex"/>
    <property type="evidence" value="ECO:0007669"/>
    <property type="project" value="UniProtKB-KW"/>
</dbReference>
<dbReference type="Pfam" id="PF17136">
    <property type="entry name" value="ribosomal_L24"/>
    <property type="match status" value="1"/>
</dbReference>
<evidence type="ECO:0000313" key="9">
    <source>
        <dbReference type="Proteomes" id="UP000179069"/>
    </source>
</evidence>
<gene>
    <name evidence="5" type="primary">rplX</name>
    <name evidence="8" type="ORF">A2785_00200</name>
</gene>
<evidence type="ECO:0000256" key="6">
    <source>
        <dbReference type="SAM" id="MobiDB-lite"/>
    </source>
</evidence>
<dbReference type="Gene3D" id="2.30.30.30">
    <property type="match status" value="1"/>
</dbReference>
<keyword evidence="5" id="KW-0699">rRNA-binding</keyword>
<dbReference type="Pfam" id="PF00467">
    <property type="entry name" value="KOW"/>
    <property type="match status" value="1"/>
</dbReference>
<evidence type="ECO:0000259" key="7">
    <source>
        <dbReference type="SMART" id="SM00739"/>
    </source>
</evidence>
<dbReference type="GO" id="GO:0005840">
    <property type="term" value="C:ribosome"/>
    <property type="evidence" value="ECO:0007669"/>
    <property type="project" value="UniProtKB-KW"/>
</dbReference>
<dbReference type="InterPro" id="IPR005824">
    <property type="entry name" value="KOW"/>
</dbReference>
<dbReference type="InterPro" id="IPR003256">
    <property type="entry name" value="Ribosomal_uL24"/>
</dbReference>
<dbReference type="HAMAP" id="MF_01326_B">
    <property type="entry name" value="Ribosomal_uL24_B"/>
    <property type="match status" value="1"/>
</dbReference>
<dbReference type="GO" id="GO:0003735">
    <property type="term" value="F:structural constituent of ribosome"/>
    <property type="evidence" value="ECO:0007669"/>
    <property type="project" value="InterPro"/>
</dbReference>
<evidence type="ECO:0000256" key="5">
    <source>
        <dbReference type="HAMAP-Rule" id="MF_01326"/>
    </source>
</evidence>
<dbReference type="InterPro" id="IPR041988">
    <property type="entry name" value="Ribosomal_uL24_KOW"/>
</dbReference>
<dbReference type="NCBIfam" id="TIGR01079">
    <property type="entry name" value="rplX_bact"/>
    <property type="match status" value="1"/>
</dbReference>
<sequence length="102" mass="11374">MKLKSGDTVKVTAGKDKGHTGKVKKVFPKKQKVLVDGANKYKKHMKPQGERKPGGIVEMERPLPVGNVAIICPTCKQVTRVGWRRNQSGTKERFCKKCKAKL</sequence>
<evidence type="ECO:0000256" key="3">
    <source>
        <dbReference type="ARBA" id="ARBA00023274"/>
    </source>
</evidence>
<dbReference type="CDD" id="cd06089">
    <property type="entry name" value="KOW_RPL26"/>
    <property type="match status" value="1"/>
</dbReference>
<feature type="region of interest" description="Disordered" evidence="6">
    <location>
        <begin position="1"/>
        <end position="22"/>
    </location>
</feature>
<dbReference type="Proteomes" id="UP000179069">
    <property type="component" value="Unassembled WGS sequence"/>
</dbReference>
<comment type="function">
    <text evidence="5">One of two assembly initiator proteins, it binds directly to the 5'-end of the 23S rRNA, where it nucleates assembly of the 50S subunit.</text>
</comment>
<evidence type="ECO:0000256" key="4">
    <source>
        <dbReference type="ARBA" id="ARBA00035206"/>
    </source>
</evidence>
<evidence type="ECO:0000256" key="2">
    <source>
        <dbReference type="ARBA" id="ARBA00022980"/>
    </source>
</evidence>
<dbReference type="GO" id="GO:0006412">
    <property type="term" value="P:translation"/>
    <property type="evidence" value="ECO:0007669"/>
    <property type="project" value="UniProtKB-UniRule"/>
</dbReference>
<dbReference type="InterPro" id="IPR014722">
    <property type="entry name" value="Rib_uL2_dom2"/>
</dbReference>
<protein>
    <recommendedName>
        <fullName evidence="4 5">Large ribosomal subunit protein uL24</fullName>
    </recommendedName>
</protein>
<dbReference type="InterPro" id="IPR008991">
    <property type="entry name" value="Translation_prot_SH3-like_sf"/>
</dbReference>
<accession>A0A1G1VLT9</accession>
<comment type="caution">
    <text evidence="8">The sequence shown here is derived from an EMBL/GenBank/DDBJ whole genome shotgun (WGS) entry which is preliminary data.</text>
</comment>
<dbReference type="EMBL" id="MHCI01000017">
    <property type="protein sequence ID" value="OGY16360.1"/>
    <property type="molecule type" value="Genomic_DNA"/>
</dbReference>
<organism evidence="8 9">
    <name type="scientific">Candidatus Chisholmbacteria bacterium RIFCSPHIGHO2_01_FULL_49_18</name>
    <dbReference type="NCBI Taxonomy" id="1797590"/>
    <lineage>
        <taxon>Bacteria</taxon>
        <taxon>Candidatus Chisholmiibacteriota</taxon>
    </lineage>
</organism>
<feature type="domain" description="KOW" evidence="7">
    <location>
        <begin position="2"/>
        <end position="29"/>
    </location>
</feature>
<keyword evidence="2 5" id="KW-0689">Ribosomal protein</keyword>
<comment type="similarity">
    <text evidence="1 5">Belongs to the universal ribosomal protein uL24 family.</text>
</comment>
<comment type="subunit">
    <text evidence="5">Part of the 50S ribosomal subunit.</text>
</comment>